<accession>A0A1M6DZ83</accession>
<dbReference type="EMBL" id="FQZM01000011">
    <property type="protein sequence ID" value="SHI78562.1"/>
    <property type="molecule type" value="Genomic_DNA"/>
</dbReference>
<feature type="domain" description="Polymerase nucleotidyl transferase" evidence="1">
    <location>
        <begin position="29"/>
        <end position="63"/>
    </location>
</feature>
<evidence type="ECO:0000259" key="1">
    <source>
        <dbReference type="Pfam" id="PF01909"/>
    </source>
</evidence>
<dbReference type="Gene3D" id="3.30.460.10">
    <property type="entry name" value="Beta Polymerase, domain 2"/>
    <property type="match status" value="1"/>
</dbReference>
<dbReference type="AlphaFoldDB" id="A0A1M6DZ83"/>
<organism evidence="2 3">
    <name type="scientific">Desulfofundulus thermosubterraneus DSM 16057</name>
    <dbReference type="NCBI Taxonomy" id="1121432"/>
    <lineage>
        <taxon>Bacteria</taxon>
        <taxon>Bacillati</taxon>
        <taxon>Bacillota</taxon>
        <taxon>Clostridia</taxon>
        <taxon>Eubacteriales</taxon>
        <taxon>Peptococcaceae</taxon>
        <taxon>Desulfofundulus</taxon>
    </lineage>
</organism>
<proteinExistence type="predicted"/>
<dbReference type="InterPro" id="IPR043519">
    <property type="entry name" value="NT_sf"/>
</dbReference>
<dbReference type="Pfam" id="PF01909">
    <property type="entry name" value="NTP_transf_2"/>
    <property type="match status" value="1"/>
</dbReference>
<dbReference type="GO" id="GO:0016779">
    <property type="term" value="F:nucleotidyltransferase activity"/>
    <property type="evidence" value="ECO:0007669"/>
    <property type="project" value="InterPro"/>
</dbReference>
<reference evidence="3" key="1">
    <citation type="submission" date="2016-11" db="EMBL/GenBank/DDBJ databases">
        <authorList>
            <person name="Varghese N."/>
            <person name="Submissions S."/>
        </authorList>
    </citation>
    <scope>NUCLEOTIDE SEQUENCE [LARGE SCALE GENOMIC DNA]</scope>
    <source>
        <strain evidence="3">DSM 16057</strain>
    </source>
</reference>
<name>A0A1M6DZ83_9FIRM</name>
<evidence type="ECO:0000313" key="2">
    <source>
        <dbReference type="EMBL" id="SHI78562.1"/>
    </source>
</evidence>
<dbReference type="SUPFAM" id="SSF81301">
    <property type="entry name" value="Nucleotidyltransferase"/>
    <property type="match status" value="1"/>
</dbReference>
<dbReference type="OrthoDB" id="9813766at2"/>
<evidence type="ECO:0000313" key="3">
    <source>
        <dbReference type="Proteomes" id="UP000184529"/>
    </source>
</evidence>
<keyword evidence="3" id="KW-1185">Reference proteome</keyword>
<sequence length="91" mass="10362">MPVKSLSSSVLKWPYVRLVDRAVRRWAAEMVEKRKDIRHIGYFGSYARGDWGVGSDVYLVAVSKKIFLKKEPGGMLVRLLINRAACPARIK</sequence>
<dbReference type="RefSeq" id="WP_072867778.1">
    <property type="nucleotide sequence ID" value="NZ_FQZM01000011.1"/>
</dbReference>
<protein>
    <submittedName>
        <fullName evidence="2">Nucleotidyltransferase domain-containing protein</fullName>
    </submittedName>
</protein>
<keyword evidence="2" id="KW-0808">Transferase</keyword>
<dbReference type="Proteomes" id="UP000184529">
    <property type="component" value="Unassembled WGS sequence"/>
</dbReference>
<dbReference type="CDD" id="cd05403">
    <property type="entry name" value="NT_KNTase_like"/>
    <property type="match status" value="1"/>
</dbReference>
<dbReference type="InterPro" id="IPR002934">
    <property type="entry name" value="Polymerase_NTP_transf_dom"/>
</dbReference>
<gene>
    <name evidence="2" type="ORF">SAMN02745219_01067</name>
</gene>